<comment type="subcellular location">
    <subcellularLocation>
        <location evidence="1">Membrane</location>
    </subcellularLocation>
</comment>
<dbReference type="AlphaFoldDB" id="A0A9D9N9P6"/>
<dbReference type="InterPro" id="IPR023707">
    <property type="entry name" value="OM_assembly_BamA"/>
</dbReference>
<evidence type="ECO:0000256" key="3">
    <source>
        <dbReference type="ARBA" id="ARBA00022692"/>
    </source>
</evidence>
<gene>
    <name evidence="11" type="primary">bamA</name>
    <name evidence="11" type="ORF">IAB93_05890</name>
</gene>
<dbReference type="NCBIfam" id="TIGR03303">
    <property type="entry name" value="OM_YaeT"/>
    <property type="match status" value="1"/>
</dbReference>
<dbReference type="Proteomes" id="UP000823597">
    <property type="component" value="Unassembled WGS sequence"/>
</dbReference>
<evidence type="ECO:0000256" key="4">
    <source>
        <dbReference type="ARBA" id="ARBA00022729"/>
    </source>
</evidence>
<dbReference type="InterPro" id="IPR010827">
    <property type="entry name" value="BamA/TamA_POTRA"/>
</dbReference>
<dbReference type="PIRSF" id="PIRSF006076">
    <property type="entry name" value="OM_assembly_OMP85"/>
    <property type="match status" value="1"/>
</dbReference>
<feature type="signal peptide" evidence="9">
    <location>
        <begin position="1"/>
        <end position="21"/>
    </location>
</feature>
<keyword evidence="5" id="KW-0677">Repeat</keyword>
<keyword evidence="2" id="KW-1134">Transmembrane beta strand</keyword>
<evidence type="ECO:0000256" key="5">
    <source>
        <dbReference type="ARBA" id="ARBA00022737"/>
    </source>
</evidence>
<name>A0A9D9N9P6_9BACT</name>
<dbReference type="InterPro" id="IPR034746">
    <property type="entry name" value="POTRA"/>
</dbReference>
<dbReference type="Gene3D" id="2.40.160.50">
    <property type="entry name" value="membrane protein fhac: a member of the omp85/tpsb transporter family"/>
    <property type="match status" value="1"/>
</dbReference>
<dbReference type="InterPro" id="IPR039910">
    <property type="entry name" value="D15-like"/>
</dbReference>
<evidence type="ECO:0000313" key="12">
    <source>
        <dbReference type="Proteomes" id="UP000823597"/>
    </source>
</evidence>
<comment type="caution">
    <text evidence="11">The sequence shown here is derived from an EMBL/GenBank/DDBJ whole genome shotgun (WGS) entry which is preliminary data.</text>
</comment>
<dbReference type="PANTHER" id="PTHR12815">
    <property type="entry name" value="SORTING AND ASSEMBLY MACHINERY SAMM50 PROTEIN FAMILY MEMBER"/>
    <property type="match status" value="1"/>
</dbReference>
<evidence type="ECO:0000313" key="11">
    <source>
        <dbReference type="EMBL" id="MBO8465512.1"/>
    </source>
</evidence>
<accession>A0A9D9N9P6</accession>
<feature type="domain" description="POTRA" evidence="10">
    <location>
        <begin position="37"/>
        <end position="113"/>
    </location>
</feature>
<evidence type="ECO:0000256" key="7">
    <source>
        <dbReference type="ARBA" id="ARBA00023237"/>
    </source>
</evidence>
<evidence type="ECO:0000259" key="10">
    <source>
        <dbReference type="PROSITE" id="PS51779"/>
    </source>
</evidence>
<dbReference type="Pfam" id="PF07244">
    <property type="entry name" value="POTRA"/>
    <property type="match status" value="4"/>
</dbReference>
<keyword evidence="7" id="KW-0998">Cell outer membrane</keyword>
<dbReference type="PANTHER" id="PTHR12815:SF47">
    <property type="entry name" value="TRANSLOCATION AND ASSEMBLY MODULE SUBUNIT TAMA"/>
    <property type="match status" value="1"/>
</dbReference>
<sequence length="842" mass="96263">MMKYLLSLAAAFVLCCTMGFAQELVPVTVDYNNPKTYVVGGVAVNGNVHFGTKQIVDLSGLSVGMEVVVPGDDLTSIVKRLWNQRYFDNVSLDIFAKDSYSDTAYFVINIEERPRISRWDYTGVKKGEKDDLNERLKFRRGNELSEYVIETSKDIITRYFKEKGFGDVKVDVRTARDSVIKKGVRVTFAVDKGPKTKIGKITFEGVTGIKEYKLEKAMKKTKDRSWYNFFHSKKFNEKEYENDKANLISAFNELGYRDAKIVRDSIYRIPETGRLGIKFVIDQGKKYYFRNITWTGNSVYTPEQLQSVLMIKKGDVYDMIALQKRLYGGGKEGEPDITKLYMDEGYLFFRIRPVETRIVGDSVDVEMQIAEGKPALLNNIIINGNTITNERVIRRQVFTRPGYLFNRSQFERSVREIASLGQFEPEYALSESGYSILPDPMSSTVDIAYNVQEKPSSQFELSGGWGGNTFVLTLGLSFNNFSARRMFEKHAWRPVPLGDAQSLAIRFQTNGTYYTALSASFTEPWLVGKKPTSLSMSVYYTRQTNSSYFFLTNDQFMEVYGFAAGIGTRLKWPDNYFVLYNQLSWQSYNLKDWPYNFIFDTGVSHNVSWTINLSRTSTDQIIYPRSGSEFSLGLQLTPPYSLFRPKNTNYDAMDSQQRYRWIEYHKWTFKGAIYTKLVGDLVLMARAQFGYLGYYNRNLGYSPFEGFLLGGDGMSGYNTYGAEVISLRGYENYSLTPYLPTRYNSSGYAYAGNVYDKFTIELRHPVMLQPQSTIYVLAFLEGGNAWSDIRDFNPFQIKRSAGVGVRVFLPMVGLLGVDWGYGFDAPAGQKKSQIHFVIGQQF</sequence>
<keyword evidence="4 9" id="KW-0732">Signal</keyword>
<evidence type="ECO:0000256" key="2">
    <source>
        <dbReference type="ARBA" id="ARBA00022452"/>
    </source>
</evidence>
<dbReference type="EMBL" id="JADIME010000062">
    <property type="protein sequence ID" value="MBO8465512.1"/>
    <property type="molecule type" value="Genomic_DNA"/>
</dbReference>
<reference evidence="11" key="2">
    <citation type="journal article" date="2021" name="PeerJ">
        <title>Extensive microbial diversity within the chicken gut microbiome revealed by metagenomics and culture.</title>
        <authorList>
            <person name="Gilroy R."/>
            <person name="Ravi A."/>
            <person name="Getino M."/>
            <person name="Pursley I."/>
            <person name="Horton D.L."/>
            <person name="Alikhan N.F."/>
            <person name="Baker D."/>
            <person name="Gharbi K."/>
            <person name="Hall N."/>
            <person name="Watson M."/>
            <person name="Adriaenssens E.M."/>
            <person name="Foster-Nyarko E."/>
            <person name="Jarju S."/>
            <person name="Secka A."/>
            <person name="Antonio M."/>
            <person name="Oren A."/>
            <person name="Chaudhuri R.R."/>
            <person name="La Ragione R."/>
            <person name="Hildebrand F."/>
            <person name="Pallen M.J."/>
        </authorList>
    </citation>
    <scope>NUCLEOTIDE SEQUENCE</scope>
    <source>
        <strain evidence="11">10037</strain>
    </source>
</reference>
<reference evidence="11" key="1">
    <citation type="submission" date="2020-10" db="EMBL/GenBank/DDBJ databases">
        <authorList>
            <person name="Gilroy R."/>
        </authorList>
    </citation>
    <scope>NUCLEOTIDE SEQUENCE</scope>
    <source>
        <strain evidence="11">10037</strain>
    </source>
</reference>
<evidence type="ECO:0000256" key="6">
    <source>
        <dbReference type="ARBA" id="ARBA00023136"/>
    </source>
</evidence>
<evidence type="ECO:0000256" key="9">
    <source>
        <dbReference type="SAM" id="SignalP"/>
    </source>
</evidence>
<dbReference type="Gene3D" id="3.10.20.310">
    <property type="entry name" value="membrane protein fhac"/>
    <property type="match status" value="5"/>
</dbReference>
<keyword evidence="6" id="KW-0472">Membrane</keyword>
<dbReference type="GO" id="GO:0071709">
    <property type="term" value="P:membrane assembly"/>
    <property type="evidence" value="ECO:0007669"/>
    <property type="project" value="InterPro"/>
</dbReference>
<keyword evidence="3" id="KW-0812">Transmembrane</keyword>
<organism evidence="11 12">
    <name type="scientific">Candidatus Merdivivens pullistercoris</name>
    <dbReference type="NCBI Taxonomy" id="2840873"/>
    <lineage>
        <taxon>Bacteria</taxon>
        <taxon>Pseudomonadati</taxon>
        <taxon>Bacteroidota</taxon>
        <taxon>Bacteroidia</taxon>
        <taxon>Bacteroidales</taxon>
        <taxon>Muribaculaceae</taxon>
        <taxon>Muribaculaceae incertae sedis</taxon>
        <taxon>Candidatus Merdivivens</taxon>
    </lineage>
</organism>
<evidence type="ECO:0000256" key="1">
    <source>
        <dbReference type="ARBA" id="ARBA00004370"/>
    </source>
</evidence>
<dbReference type="PROSITE" id="PS51779">
    <property type="entry name" value="POTRA"/>
    <property type="match status" value="1"/>
</dbReference>
<dbReference type="Pfam" id="PF01103">
    <property type="entry name" value="Omp85"/>
    <property type="match status" value="1"/>
</dbReference>
<evidence type="ECO:0000256" key="8">
    <source>
        <dbReference type="NCBIfam" id="TIGR03303"/>
    </source>
</evidence>
<dbReference type="InterPro" id="IPR000184">
    <property type="entry name" value="Bac_surfAg_D15"/>
</dbReference>
<feature type="chain" id="PRO_5038410862" description="Outer membrane protein assembly factor BamA" evidence="9">
    <location>
        <begin position="22"/>
        <end position="842"/>
    </location>
</feature>
<proteinExistence type="predicted"/>
<dbReference type="GO" id="GO:0009279">
    <property type="term" value="C:cell outer membrane"/>
    <property type="evidence" value="ECO:0007669"/>
    <property type="project" value="UniProtKB-UniRule"/>
</dbReference>
<protein>
    <recommendedName>
        <fullName evidence="8">Outer membrane protein assembly factor BamA</fullName>
    </recommendedName>
</protein>